<comment type="caution">
    <text evidence="2">The sequence shown here is derived from an EMBL/GenBank/DDBJ whole genome shotgun (WGS) entry which is preliminary data.</text>
</comment>
<dbReference type="GO" id="GO:0004459">
    <property type="term" value="F:L-lactate dehydrogenase (NAD+) activity"/>
    <property type="evidence" value="ECO:0007669"/>
    <property type="project" value="TreeGrafter"/>
</dbReference>
<dbReference type="Proteomes" id="UP000465601">
    <property type="component" value="Unassembled WGS sequence"/>
</dbReference>
<evidence type="ECO:0000313" key="3">
    <source>
        <dbReference type="Proteomes" id="UP000465601"/>
    </source>
</evidence>
<dbReference type="Gene3D" id="3.40.50.720">
    <property type="entry name" value="NAD(P)-binding Rossmann-like Domain"/>
    <property type="match status" value="1"/>
</dbReference>
<dbReference type="AlphaFoldDB" id="A0A833HPE2"/>
<organism evidence="2 3">
    <name type="scientific">Alkaliphilus serpentinus</name>
    <dbReference type="NCBI Taxonomy" id="1482731"/>
    <lineage>
        <taxon>Bacteria</taxon>
        <taxon>Bacillati</taxon>
        <taxon>Bacillota</taxon>
        <taxon>Clostridia</taxon>
        <taxon>Peptostreptococcales</taxon>
        <taxon>Natronincolaceae</taxon>
        <taxon>Alkaliphilus</taxon>
    </lineage>
</organism>
<dbReference type="Pfam" id="PF00056">
    <property type="entry name" value="Ldh_1_N"/>
    <property type="match status" value="1"/>
</dbReference>
<dbReference type="PANTHER" id="PTHR43128:SF16">
    <property type="entry name" value="L-LACTATE DEHYDROGENASE"/>
    <property type="match status" value="1"/>
</dbReference>
<dbReference type="RefSeq" id="WP_151865627.1">
    <property type="nucleotide sequence ID" value="NZ_WBZB01000017.1"/>
</dbReference>
<dbReference type="SUPFAM" id="SSF51735">
    <property type="entry name" value="NAD(P)-binding Rossmann-fold domains"/>
    <property type="match status" value="1"/>
</dbReference>
<dbReference type="GO" id="GO:0006089">
    <property type="term" value="P:lactate metabolic process"/>
    <property type="evidence" value="ECO:0007669"/>
    <property type="project" value="TreeGrafter"/>
</dbReference>
<evidence type="ECO:0000313" key="2">
    <source>
        <dbReference type="EMBL" id="KAB3530554.1"/>
    </source>
</evidence>
<accession>A0A833HPE2</accession>
<sequence length="415" mass="46869">MHFYRYQNKLLFSFEEYSCLEKISVSTVDLSKDNLYFLKNFDRGKSRRSFVVTQPSQLFIKEEGINLLALEESQRNLPPWLIDRIHNREVVSINTAYDDWQDVLNLSPPPKWRVNILGLGDVGSNLLIGLKLLGGDCIKEIGIYDRNPNKLQRWEREANQIYGVNQPMAKVVPLDFNNLFNCDLFIFCVAARVPAIGEENIDVRMVQLKENAKILSTYGKMARDVGYKGIFAVVSDPVDLLCSSLLKASNTDTDGNMDYKGLLPDQIRGYGLGVMNARALYYAMDHSTAPYYETEGRAYGPHGEGLIIADNIHNYNHEKSLYLTEKAKTANLEIRSLGFKPYIAPALSSGALSILDTIRGNWHYSATYMGGVYMGALNRFTSQGVEVEANHLHPQLLERLKGTYQLLEELGKGSE</sequence>
<dbReference type="OrthoDB" id="1704578at2"/>
<feature type="domain" description="Lactate/malate dehydrogenase N-terminal" evidence="1">
    <location>
        <begin position="113"/>
        <end position="254"/>
    </location>
</feature>
<dbReference type="InterPro" id="IPR001236">
    <property type="entry name" value="Lactate/malate_DH_N"/>
</dbReference>
<proteinExistence type="predicted"/>
<evidence type="ECO:0000259" key="1">
    <source>
        <dbReference type="Pfam" id="PF00056"/>
    </source>
</evidence>
<name>A0A833HPE2_9FIRM</name>
<dbReference type="EMBL" id="WBZB01000017">
    <property type="protein sequence ID" value="KAB3530554.1"/>
    <property type="molecule type" value="Genomic_DNA"/>
</dbReference>
<keyword evidence="3" id="KW-1185">Reference proteome</keyword>
<dbReference type="PANTHER" id="PTHR43128">
    <property type="entry name" value="L-2-HYDROXYCARBOXYLATE DEHYDROGENASE (NAD(P)(+))"/>
    <property type="match status" value="1"/>
</dbReference>
<reference evidence="2 3" key="1">
    <citation type="submission" date="2019-10" db="EMBL/GenBank/DDBJ databases">
        <title>Alkaliphilus serpentinus sp. nov. and Alkaliphilus pronyensis sp. nov., two novel anaerobic alkaliphilic species isolated from the serpentinized-hosted hydrothermal field of the Prony Bay (New Caledonia).</title>
        <authorList>
            <person name="Postec A."/>
        </authorList>
    </citation>
    <scope>NUCLEOTIDE SEQUENCE [LARGE SCALE GENOMIC DNA]</scope>
    <source>
        <strain evidence="2 3">LacT</strain>
    </source>
</reference>
<gene>
    <name evidence="2" type="ORF">F8153_06815</name>
</gene>
<dbReference type="InterPro" id="IPR036291">
    <property type="entry name" value="NAD(P)-bd_dom_sf"/>
</dbReference>
<protein>
    <submittedName>
        <fullName evidence="2">Lactate dehydrogenase</fullName>
    </submittedName>
</protein>